<dbReference type="GO" id="GO:0006352">
    <property type="term" value="P:DNA-templated transcription initiation"/>
    <property type="evidence" value="ECO:0007669"/>
    <property type="project" value="InterPro"/>
</dbReference>
<dbReference type="EMBL" id="QNRK01000025">
    <property type="protein sequence ID" value="RBP08600.1"/>
    <property type="molecule type" value="Genomic_DNA"/>
</dbReference>
<evidence type="ECO:0000259" key="1">
    <source>
        <dbReference type="Pfam" id="PF04542"/>
    </source>
</evidence>
<reference evidence="3 4" key="1">
    <citation type="submission" date="2018-06" db="EMBL/GenBank/DDBJ databases">
        <title>Genomic Encyclopedia of Type Strains, Phase IV (KMG-IV): sequencing the most valuable type-strain genomes for metagenomic binning, comparative biology and taxonomic classification.</title>
        <authorList>
            <person name="Goeker M."/>
        </authorList>
    </citation>
    <scope>NUCLEOTIDE SEQUENCE [LARGE SCALE GENOMIC DNA]</scope>
    <source>
        <strain evidence="3 4">DSM 24875</strain>
    </source>
</reference>
<evidence type="ECO:0000313" key="3">
    <source>
        <dbReference type="EMBL" id="RBP08600.1"/>
    </source>
</evidence>
<protein>
    <submittedName>
        <fullName evidence="3">RNA polymerase sigma-70 factor (ECF subfamily)</fullName>
    </submittedName>
</protein>
<dbReference type="Proteomes" id="UP000253529">
    <property type="component" value="Unassembled WGS sequence"/>
</dbReference>
<dbReference type="PANTHER" id="PTHR47756:SF2">
    <property type="entry name" value="BLL6612 PROTEIN"/>
    <property type="match status" value="1"/>
</dbReference>
<dbReference type="InterPro" id="IPR013325">
    <property type="entry name" value="RNA_pol_sigma_r2"/>
</dbReference>
<accession>A0A366F3P1</accession>
<dbReference type="AlphaFoldDB" id="A0A366F3P1"/>
<dbReference type="PANTHER" id="PTHR47756">
    <property type="entry name" value="BLL6612 PROTEIN-RELATED"/>
    <property type="match status" value="1"/>
</dbReference>
<keyword evidence="4" id="KW-1185">Reference proteome</keyword>
<evidence type="ECO:0000313" key="4">
    <source>
        <dbReference type="Proteomes" id="UP000253529"/>
    </source>
</evidence>
<gene>
    <name evidence="3" type="ORF">DFR50_12582</name>
</gene>
<dbReference type="InterPro" id="IPR046531">
    <property type="entry name" value="DUF6596"/>
</dbReference>
<feature type="domain" description="DUF6596" evidence="2">
    <location>
        <begin position="186"/>
        <end position="286"/>
    </location>
</feature>
<dbReference type="RefSeq" id="WP_113891182.1">
    <property type="nucleotide sequence ID" value="NZ_QNRK01000025.1"/>
</dbReference>
<name>A0A366F3P1_9HYPH</name>
<organism evidence="3 4">
    <name type="scientific">Roseiarcus fermentans</name>
    <dbReference type="NCBI Taxonomy" id="1473586"/>
    <lineage>
        <taxon>Bacteria</taxon>
        <taxon>Pseudomonadati</taxon>
        <taxon>Pseudomonadota</taxon>
        <taxon>Alphaproteobacteria</taxon>
        <taxon>Hyphomicrobiales</taxon>
        <taxon>Roseiarcaceae</taxon>
        <taxon>Roseiarcus</taxon>
    </lineage>
</organism>
<dbReference type="Pfam" id="PF20239">
    <property type="entry name" value="DUF6596"/>
    <property type="match status" value="1"/>
</dbReference>
<dbReference type="SUPFAM" id="SSF88946">
    <property type="entry name" value="Sigma2 domain of RNA polymerase sigma factors"/>
    <property type="match status" value="1"/>
</dbReference>
<comment type="caution">
    <text evidence="3">The sequence shown here is derived from an EMBL/GenBank/DDBJ whole genome shotgun (WGS) entry which is preliminary data.</text>
</comment>
<proteinExistence type="predicted"/>
<dbReference type="InterPro" id="IPR007627">
    <property type="entry name" value="RNA_pol_sigma70_r2"/>
</dbReference>
<dbReference type="OrthoDB" id="9780299at2"/>
<dbReference type="Pfam" id="PF04542">
    <property type="entry name" value="Sigma70_r2"/>
    <property type="match status" value="1"/>
</dbReference>
<evidence type="ECO:0000259" key="2">
    <source>
        <dbReference type="Pfam" id="PF20239"/>
    </source>
</evidence>
<dbReference type="GO" id="GO:0003700">
    <property type="term" value="F:DNA-binding transcription factor activity"/>
    <property type="evidence" value="ECO:0007669"/>
    <property type="project" value="InterPro"/>
</dbReference>
<feature type="domain" description="RNA polymerase sigma-70 region 2" evidence="1">
    <location>
        <begin position="24"/>
        <end position="85"/>
    </location>
</feature>
<dbReference type="Gene3D" id="1.10.1740.10">
    <property type="match status" value="1"/>
</dbReference>
<sequence>MKPEPLSGSEPARAAAERVARESYGKLVAFLAARERDVAGAEDALGDAFAAALAVWPRQGVPSNPEGWLVTAARRRLIDGGRRRRNAQASEQTLTLIADELEAAEREAIPDRRLALMFACAHPAIDTGVRAPLMLQTILGLDAAAIGSAFLVSPAAMGQRLARAKAKIRLAGVPFRIPEREDLPARLEAALEAIYAAFSLGWDETFSDDPRGRNLAEEALWLGRMVVALAPDEPEAKGLLALMLYAHARRAARRDRLGRYVPLSEQDTARWDAGAIEEAEALLRRASGARSAGRFQLEAAVQSAHAARRLTGWTDWEAVAALYDGLHALTGSPVVAINRAVAAAHTRGPSEGLALLDAAGRAGGLDAFEPYWVARADLSARAGDRAAARHAYTTAIGLQTDPAARAFLVERLEAVDRGGRSGFHGHETI</sequence>